<evidence type="ECO:0000256" key="1">
    <source>
        <dbReference type="ARBA" id="ARBA00022485"/>
    </source>
</evidence>
<keyword evidence="4" id="KW-0411">Iron-sulfur</keyword>
<comment type="caution">
    <text evidence="6">The sequence shown here is derived from an EMBL/GenBank/DDBJ whole genome shotgun (WGS) entry which is preliminary data.</text>
</comment>
<dbReference type="EMBL" id="JACNJZ010000190">
    <property type="protein sequence ID" value="MBC8318824.1"/>
    <property type="molecule type" value="Genomic_DNA"/>
</dbReference>
<keyword evidence="3" id="KW-0408">Iron</keyword>
<reference evidence="6 7" key="1">
    <citation type="submission" date="2020-08" db="EMBL/GenBank/DDBJ databases">
        <title>Bridging the membrane lipid divide: bacteria of the FCB group superphylum have the potential to synthesize archaeal ether lipids.</title>
        <authorList>
            <person name="Villanueva L."/>
            <person name="Von Meijenfeldt F.A.B."/>
            <person name="Westbye A.B."/>
            <person name="Yadav S."/>
            <person name="Hopmans E.C."/>
            <person name="Dutilh B.E."/>
            <person name="Sinninghe Damste J.S."/>
        </authorList>
    </citation>
    <scope>NUCLEOTIDE SEQUENCE [LARGE SCALE GENOMIC DNA]</scope>
    <source>
        <strain evidence="6">NIOZ-UU47</strain>
    </source>
</reference>
<dbReference type="GO" id="GO:0051539">
    <property type="term" value="F:4 iron, 4 sulfur cluster binding"/>
    <property type="evidence" value="ECO:0007669"/>
    <property type="project" value="UniProtKB-KW"/>
</dbReference>
<protein>
    <submittedName>
        <fullName evidence="6">DUF3786 domain-containing protein</fullName>
    </submittedName>
</protein>
<name>A0A8J6NF14_9BACT</name>
<dbReference type="InterPro" id="IPR024264">
    <property type="entry name" value="DUF3786"/>
</dbReference>
<evidence type="ECO:0000313" key="7">
    <source>
        <dbReference type="Proteomes" id="UP000614424"/>
    </source>
</evidence>
<dbReference type="Pfam" id="PF04060">
    <property type="entry name" value="FeS"/>
    <property type="match status" value="1"/>
</dbReference>
<accession>A0A8J6NF14</accession>
<evidence type="ECO:0000256" key="2">
    <source>
        <dbReference type="ARBA" id="ARBA00022723"/>
    </source>
</evidence>
<dbReference type="Gene3D" id="1.10.15.40">
    <property type="entry name" value="Electron transport complex subunit B, putative Fe-S cluster"/>
    <property type="match status" value="1"/>
</dbReference>
<dbReference type="GO" id="GO:0046872">
    <property type="term" value="F:metal ion binding"/>
    <property type="evidence" value="ECO:0007669"/>
    <property type="project" value="UniProtKB-KW"/>
</dbReference>
<evidence type="ECO:0000313" key="6">
    <source>
        <dbReference type="EMBL" id="MBC8318824.1"/>
    </source>
</evidence>
<dbReference type="AlphaFoldDB" id="A0A8J6NF14"/>
<sequence length="274" mass="31112">MNMLKIKKPFELYAFLEKSNCRRCGLASCLAFSAAVIQGQKQLKDCPFLDQETIEKLGGNVEKKESLEDDQGRVTHQLKGEVSRVDFSTAAPRLNAVVKNGRLGIACLGKDFWIDSSGEMASDCHINNWVHIPLLHYILTCKGRQPNNDWVAFNQLKGAPEWSNFFSHRCEESLRELADAHPDLVFEILHLFGAKQTAGITNADHSLVIYPLPKVPFLINYWEPEDDFASKLNILFDRSAEDNINMQSIYLLGRGIVEMFRQLIVKHSRDGKLF</sequence>
<organism evidence="6 7">
    <name type="scientific">Candidatus Desulfobia pelagia</name>
    <dbReference type="NCBI Taxonomy" id="2841692"/>
    <lineage>
        <taxon>Bacteria</taxon>
        <taxon>Pseudomonadati</taxon>
        <taxon>Thermodesulfobacteriota</taxon>
        <taxon>Desulfobulbia</taxon>
        <taxon>Desulfobulbales</taxon>
        <taxon>Desulfobulbaceae</taxon>
        <taxon>Candidatus Desulfobia</taxon>
    </lineage>
</organism>
<dbReference type="Proteomes" id="UP000614424">
    <property type="component" value="Unassembled WGS sequence"/>
</dbReference>
<keyword evidence="1" id="KW-0004">4Fe-4S</keyword>
<evidence type="ECO:0000256" key="3">
    <source>
        <dbReference type="ARBA" id="ARBA00023004"/>
    </source>
</evidence>
<feature type="domain" description="4Fe-4S" evidence="5">
    <location>
        <begin position="5"/>
        <end position="63"/>
    </location>
</feature>
<dbReference type="InterPro" id="IPR007202">
    <property type="entry name" value="4Fe-4S_dom"/>
</dbReference>
<proteinExistence type="predicted"/>
<evidence type="ECO:0000256" key="4">
    <source>
        <dbReference type="ARBA" id="ARBA00023014"/>
    </source>
</evidence>
<keyword evidence="2" id="KW-0479">Metal-binding</keyword>
<dbReference type="PROSITE" id="PS51656">
    <property type="entry name" value="4FE4S"/>
    <property type="match status" value="1"/>
</dbReference>
<evidence type="ECO:0000259" key="5">
    <source>
        <dbReference type="PROSITE" id="PS51656"/>
    </source>
</evidence>
<gene>
    <name evidence="6" type="ORF">H8E41_13045</name>
</gene>
<dbReference type="Pfam" id="PF12654">
    <property type="entry name" value="DUF3786"/>
    <property type="match status" value="1"/>
</dbReference>